<evidence type="ECO:0000256" key="1">
    <source>
        <dbReference type="SAM" id="Coils"/>
    </source>
</evidence>
<reference evidence="2 3" key="1">
    <citation type="submission" date="2020-08" db="EMBL/GenBank/DDBJ databases">
        <title>Genomic Encyclopedia of Type Strains, Phase IV (KMG-IV): sequencing the most valuable type-strain genomes for metagenomic binning, comparative biology and taxonomic classification.</title>
        <authorList>
            <person name="Goeker M."/>
        </authorList>
    </citation>
    <scope>NUCLEOTIDE SEQUENCE [LARGE SCALE GENOMIC DNA]</scope>
    <source>
        <strain evidence="2 3">DSM 2163</strain>
    </source>
</reference>
<feature type="coiled-coil region" evidence="1">
    <location>
        <begin position="222"/>
        <end position="249"/>
    </location>
</feature>
<name>A0A840ZEM5_9HYPH</name>
<dbReference type="EMBL" id="JACHOP010000001">
    <property type="protein sequence ID" value="MBB5755393.1"/>
    <property type="molecule type" value="Genomic_DNA"/>
</dbReference>
<dbReference type="RefSeq" id="WP_183563109.1">
    <property type="nucleotide sequence ID" value="NZ_JACHOP010000001.1"/>
</dbReference>
<dbReference type="Pfam" id="PF18928">
    <property type="entry name" value="DUF5677"/>
    <property type="match status" value="1"/>
</dbReference>
<dbReference type="Proteomes" id="UP000583454">
    <property type="component" value="Unassembled WGS sequence"/>
</dbReference>
<organism evidence="2 3">
    <name type="scientific">Methylorubrum rhodinum</name>
    <dbReference type="NCBI Taxonomy" id="29428"/>
    <lineage>
        <taxon>Bacteria</taxon>
        <taxon>Pseudomonadati</taxon>
        <taxon>Pseudomonadota</taxon>
        <taxon>Alphaproteobacteria</taxon>
        <taxon>Hyphomicrobiales</taxon>
        <taxon>Methylobacteriaceae</taxon>
        <taxon>Methylorubrum</taxon>
    </lineage>
</organism>
<evidence type="ECO:0000313" key="3">
    <source>
        <dbReference type="Proteomes" id="UP000583454"/>
    </source>
</evidence>
<evidence type="ECO:0000313" key="2">
    <source>
        <dbReference type="EMBL" id="MBB5755393.1"/>
    </source>
</evidence>
<dbReference type="InterPro" id="IPR043733">
    <property type="entry name" value="DUF5677"/>
</dbReference>
<proteinExistence type="predicted"/>
<dbReference type="AlphaFoldDB" id="A0A840ZEM5"/>
<accession>A0A840ZEM5</accession>
<gene>
    <name evidence="2" type="ORF">HNR00_000082</name>
</gene>
<comment type="caution">
    <text evidence="2">The sequence shown here is derived from an EMBL/GenBank/DDBJ whole genome shotgun (WGS) entry which is preliminary data.</text>
</comment>
<keyword evidence="1" id="KW-0175">Coiled coil</keyword>
<keyword evidence="3" id="KW-1185">Reference proteome</keyword>
<sequence>MSAGRAALSRDHARPVRTSGAIDVSNSINLEDWIVWPKDHFQKIFEEALDSKTDGELELPDEEPPDEKELNGIIRSEIDKFSTAVSLQIIKKAPFDRISYLIEYEQTEALQQILLRKVWGLTFEQAKYQWFIARDTYSYVYKNHTSRFKKSKREAIGSIITRSLLVYREILALCEAGFPDGAVARWRTLYELYIVFLSIRKMGGKAYELFLVSEQMQKFRYQESLERQIGNSSKKFEALRKEIESLRRTYGIAITEDYGWATICLNKKRVNLRDLEIFVGHELQRAEVKFVSKFIHAGHLSPDQFLAFPDWAGSLSPIVGPSPYGIQYPINEAARTLTLLALEIAGIKYTMDTIILSKANVANYNKIENSIRISLRLLKLHTQEVNKR</sequence>
<protein>
    <submittedName>
        <fullName evidence="2">Uncharacterized protein</fullName>
    </submittedName>
</protein>